<gene>
    <name evidence="2" type="ORF">HTZ77_44175</name>
</gene>
<dbReference type="EMBL" id="JABWGN010000031">
    <property type="protein sequence ID" value="NUW38349.1"/>
    <property type="molecule type" value="Genomic_DNA"/>
</dbReference>
<organism evidence="2 3">
    <name type="scientific">Nonomuraea montanisoli</name>
    <dbReference type="NCBI Taxonomy" id="2741721"/>
    <lineage>
        <taxon>Bacteria</taxon>
        <taxon>Bacillati</taxon>
        <taxon>Actinomycetota</taxon>
        <taxon>Actinomycetes</taxon>
        <taxon>Streptosporangiales</taxon>
        <taxon>Streptosporangiaceae</taxon>
        <taxon>Nonomuraea</taxon>
    </lineage>
</organism>
<evidence type="ECO:0000313" key="3">
    <source>
        <dbReference type="Proteomes" id="UP000586042"/>
    </source>
</evidence>
<dbReference type="Proteomes" id="UP000586042">
    <property type="component" value="Unassembled WGS sequence"/>
</dbReference>
<comment type="caution">
    <text evidence="2">The sequence shown here is derived from an EMBL/GenBank/DDBJ whole genome shotgun (WGS) entry which is preliminary data.</text>
</comment>
<evidence type="ECO:0000313" key="2">
    <source>
        <dbReference type="EMBL" id="NUW38349.1"/>
    </source>
</evidence>
<sequence length="270" mass="28283">MKIVITVIVAGGALLVGAAPAQAAPAAPAGAAQAVKARIAAKDPLRALKARLVPGHGVRFTDTSTVQADDGDTDLVQRTGTFQFSRKGIAASDITAKWAAGTGRENERPERTISIGKVSYDRSEMWKDKMPPGKTWYRSGDMPGGGSGLYGQVINPVEPGTLAALLKKGERSGSTLKGTITFKELAKLSPWFDASVPIRSDNAAKVSYTITFDGAGLAAKVTSSYAANAVLDTSALDGKTMTIETRFTGWGRKVSIKAPDPDTVTTKISD</sequence>
<dbReference type="AlphaFoldDB" id="A0A7Y6IK60"/>
<reference evidence="2 3" key="1">
    <citation type="submission" date="2020-06" db="EMBL/GenBank/DDBJ databases">
        <title>Nonomuraea sp. SMC257, a novel actinomycete isolated from soil.</title>
        <authorList>
            <person name="Chanama M."/>
        </authorList>
    </citation>
    <scope>NUCLEOTIDE SEQUENCE [LARGE SCALE GENOMIC DNA]</scope>
    <source>
        <strain evidence="2 3">SMC257</strain>
    </source>
</reference>
<evidence type="ECO:0008006" key="4">
    <source>
        <dbReference type="Google" id="ProtNLM"/>
    </source>
</evidence>
<protein>
    <recommendedName>
        <fullName evidence="4">LppX_LprAFG lipoprotein</fullName>
    </recommendedName>
</protein>
<feature type="signal peptide" evidence="1">
    <location>
        <begin position="1"/>
        <end position="23"/>
    </location>
</feature>
<name>A0A7Y6IK60_9ACTN</name>
<feature type="chain" id="PRO_5030822429" description="LppX_LprAFG lipoprotein" evidence="1">
    <location>
        <begin position="24"/>
        <end position="270"/>
    </location>
</feature>
<proteinExistence type="predicted"/>
<keyword evidence="3" id="KW-1185">Reference proteome</keyword>
<evidence type="ECO:0000256" key="1">
    <source>
        <dbReference type="SAM" id="SignalP"/>
    </source>
</evidence>
<dbReference type="RefSeq" id="WP_175595785.1">
    <property type="nucleotide sequence ID" value="NZ_JABWGN010000031.1"/>
</dbReference>
<accession>A0A7Y6IK60</accession>
<keyword evidence="1" id="KW-0732">Signal</keyword>